<gene>
    <name evidence="3" type="primary">LOC136083518</name>
</gene>
<sequence length="304" mass="33584">MGSSVALQPQPCNLAKPKSFYLWRSVRTLHLTTNMRVKLSGNLSAGAFSNQLLALGNGEAPVDVQTGLIKFSVNFCTLVDSAEELIVKVFPNIQQSFTRHDWICERAILAPKNESVTKINMQIQKMLPGNEKSYNSIDMVMDPSEAVNYPTEFLNSLEPSGCPPHILHLKVGAPIILLRNLDSPKLCNGTRLIIKAILSNLIEATILTGCGKGENVFIPRIPMIPNDLPFSLKRLEFPVRLAFAMTINKAQGQSLKVAGINLEQPCFSHGQLYVACSRVGSPRNLFILTPEEKTKNIVYQKALQ</sequence>
<dbReference type="PANTHER" id="PTHR10492:SF57">
    <property type="entry name" value="ATP-DEPENDENT DNA HELICASE"/>
    <property type="match status" value="1"/>
</dbReference>
<dbReference type="PANTHER" id="PTHR10492">
    <property type="match status" value="1"/>
</dbReference>
<proteinExistence type="predicted"/>
<name>A0ABM4CBE7_HYDVU</name>
<dbReference type="GeneID" id="136083518"/>
<organism evidence="2 3">
    <name type="scientific">Hydra vulgaris</name>
    <name type="common">Hydra</name>
    <name type="synonym">Hydra attenuata</name>
    <dbReference type="NCBI Taxonomy" id="6087"/>
    <lineage>
        <taxon>Eukaryota</taxon>
        <taxon>Metazoa</taxon>
        <taxon>Cnidaria</taxon>
        <taxon>Hydrozoa</taxon>
        <taxon>Hydroidolina</taxon>
        <taxon>Anthoathecata</taxon>
        <taxon>Aplanulata</taxon>
        <taxon>Hydridae</taxon>
        <taxon>Hydra</taxon>
    </lineage>
</organism>
<reference evidence="3" key="1">
    <citation type="submission" date="2025-08" db="UniProtKB">
        <authorList>
            <consortium name="RefSeq"/>
        </authorList>
    </citation>
    <scope>IDENTIFICATION</scope>
</reference>
<dbReference type="Pfam" id="PF21530">
    <property type="entry name" value="Pif1_2B_dom"/>
    <property type="match status" value="1"/>
</dbReference>
<evidence type="ECO:0000313" key="3">
    <source>
        <dbReference type="RefSeq" id="XP_065658992.1"/>
    </source>
</evidence>
<dbReference type="InterPro" id="IPR049163">
    <property type="entry name" value="Pif1-like_2B_dom"/>
</dbReference>
<dbReference type="Proteomes" id="UP001652625">
    <property type="component" value="Chromosome 08"/>
</dbReference>
<keyword evidence="2" id="KW-1185">Reference proteome</keyword>
<dbReference type="RefSeq" id="XP_065658992.1">
    <property type="nucleotide sequence ID" value="XM_065802920.1"/>
</dbReference>
<evidence type="ECO:0000259" key="1">
    <source>
        <dbReference type="Pfam" id="PF21530"/>
    </source>
</evidence>
<dbReference type="SUPFAM" id="SSF52540">
    <property type="entry name" value="P-loop containing nucleoside triphosphate hydrolases"/>
    <property type="match status" value="1"/>
</dbReference>
<feature type="domain" description="DNA helicase Pif1-like 2B" evidence="1">
    <location>
        <begin position="152"/>
        <end position="194"/>
    </location>
</feature>
<dbReference type="InterPro" id="IPR027417">
    <property type="entry name" value="P-loop_NTPase"/>
</dbReference>
<evidence type="ECO:0000313" key="2">
    <source>
        <dbReference type="Proteomes" id="UP001652625"/>
    </source>
</evidence>
<accession>A0ABM4CBE7</accession>
<dbReference type="CDD" id="cd18809">
    <property type="entry name" value="SF1_C_RecD"/>
    <property type="match status" value="1"/>
</dbReference>
<protein>
    <submittedName>
        <fullName evidence="3">ATP-dependent DNA helicase PIF6-like</fullName>
    </submittedName>
</protein>